<reference evidence="12 13" key="1">
    <citation type="submission" date="2012-08" db="EMBL/GenBank/DDBJ databases">
        <title>Oryza genome evolution.</title>
        <authorList>
            <person name="Wing R.A."/>
        </authorList>
    </citation>
    <scope>NUCLEOTIDE SEQUENCE</scope>
</reference>
<dbReference type="STRING" id="77586.A0A0D9WFG3"/>
<evidence type="ECO:0000256" key="11">
    <source>
        <dbReference type="SAM" id="MobiDB-lite"/>
    </source>
</evidence>
<feature type="binding site" evidence="9">
    <location>
        <begin position="483"/>
        <end position="488"/>
    </location>
    <ligand>
        <name>substrate</name>
    </ligand>
</feature>
<feature type="binding site" evidence="9">
    <location>
        <position position="414"/>
    </location>
    <ligand>
        <name>substrate</name>
    </ligand>
</feature>
<dbReference type="SUPFAM" id="SSF51556">
    <property type="entry name" value="Metallo-dependent hydrolases"/>
    <property type="match status" value="1"/>
</dbReference>
<evidence type="ECO:0000313" key="13">
    <source>
        <dbReference type="Proteomes" id="UP000032180"/>
    </source>
</evidence>
<keyword evidence="4 10" id="KW-0479">Metal-binding</keyword>
<feature type="binding site" evidence="9">
    <location>
        <position position="683"/>
    </location>
    <ligand>
        <name>substrate</name>
    </ligand>
</feature>
<feature type="compositionally biased region" description="Pro residues" evidence="11">
    <location>
        <begin position="48"/>
        <end position="63"/>
    </location>
</feature>
<feature type="compositionally biased region" description="Acidic residues" evidence="11">
    <location>
        <begin position="96"/>
        <end position="105"/>
    </location>
</feature>
<dbReference type="eggNOG" id="KOG1096">
    <property type="taxonomic scope" value="Eukaryota"/>
</dbReference>
<accession>A0A0D9WFG3</accession>
<evidence type="ECO:0000256" key="10">
    <source>
        <dbReference type="PIRSR" id="PIRSR606329-3"/>
    </source>
</evidence>
<protein>
    <recommendedName>
        <fullName evidence="3">AMP deaminase</fullName>
        <ecNumber evidence="3">3.5.4.6</ecNumber>
    </recommendedName>
</protein>
<dbReference type="EnsemblPlants" id="LPERR05G10220.1">
    <property type="protein sequence ID" value="LPERR05G10220.1"/>
    <property type="gene ID" value="LPERR05G10220"/>
</dbReference>
<dbReference type="GO" id="GO:0003876">
    <property type="term" value="F:AMP deaminase activity"/>
    <property type="evidence" value="ECO:0007669"/>
    <property type="project" value="UniProtKB-EC"/>
</dbReference>
<reference evidence="12" key="3">
    <citation type="submission" date="2015-04" db="UniProtKB">
        <authorList>
            <consortium name="EnsemblPlants"/>
        </authorList>
    </citation>
    <scope>IDENTIFICATION</scope>
</reference>
<dbReference type="GO" id="GO:0046033">
    <property type="term" value="P:AMP metabolic process"/>
    <property type="evidence" value="ECO:0007669"/>
    <property type="project" value="TreeGrafter"/>
</dbReference>
<keyword evidence="5" id="KW-0378">Hydrolase</keyword>
<evidence type="ECO:0000256" key="4">
    <source>
        <dbReference type="ARBA" id="ARBA00022723"/>
    </source>
</evidence>
<dbReference type="EC" id="3.5.4.6" evidence="3"/>
<dbReference type="Proteomes" id="UP000032180">
    <property type="component" value="Chromosome 5"/>
</dbReference>
<feature type="binding site" evidence="10">
    <location>
        <position position="757"/>
    </location>
    <ligand>
        <name>Zn(2+)</name>
        <dbReference type="ChEBI" id="CHEBI:29105"/>
        <note>catalytic</note>
    </ligand>
</feature>
<evidence type="ECO:0000256" key="9">
    <source>
        <dbReference type="PIRSR" id="PIRSR606329-2"/>
    </source>
</evidence>
<dbReference type="PROSITE" id="PS00485">
    <property type="entry name" value="A_DEAMINASE"/>
    <property type="match status" value="1"/>
</dbReference>
<feature type="active site" description="Proton acceptor" evidence="8">
    <location>
        <position position="702"/>
    </location>
</feature>
<dbReference type="FunFam" id="4.10.800.20:FF:000001">
    <property type="entry name" value="AMP deaminase"/>
    <property type="match status" value="1"/>
</dbReference>
<dbReference type="GO" id="GO:0005829">
    <property type="term" value="C:cytosol"/>
    <property type="evidence" value="ECO:0007669"/>
    <property type="project" value="TreeGrafter"/>
</dbReference>
<evidence type="ECO:0000256" key="1">
    <source>
        <dbReference type="ARBA" id="ARBA00004955"/>
    </source>
</evidence>
<dbReference type="PANTHER" id="PTHR11359:SF0">
    <property type="entry name" value="AMP DEAMINASE"/>
    <property type="match status" value="1"/>
</dbReference>
<dbReference type="CDD" id="cd01319">
    <property type="entry name" value="AMPD"/>
    <property type="match status" value="1"/>
</dbReference>
<dbReference type="InterPro" id="IPR006329">
    <property type="entry name" value="AMPD"/>
</dbReference>
<keyword evidence="13" id="KW-1185">Reference proteome</keyword>
<comment type="pathway">
    <text evidence="1">Purine metabolism; IMP biosynthesis via salvage pathway; IMP from AMP: step 1/1.</text>
</comment>
<dbReference type="InterPro" id="IPR006650">
    <property type="entry name" value="A/AMP_deam_AS"/>
</dbReference>
<evidence type="ECO:0000313" key="12">
    <source>
        <dbReference type="EnsemblPlants" id="LPERR05G10220.1"/>
    </source>
</evidence>
<dbReference type="Gramene" id="LPERR05G10220.1">
    <property type="protein sequence ID" value="LPERR05G10220.1"/>
    <property type="gene ID" value="LPERR05G10220"/>
</dbReference>
<comment type="cofactor">
    <cofactor evidence="10">
        <name>Zn(2+)</name>
        <dbReference type="ChEBI" id="CHEBI:29105"/>
    </cofactor>
    <text evidence="10">Binds 1 zinc ion per subunit.</text>
</comment>
<keyword evidence="6 10" id="KW-0862">Zinc</keyword>
<dbReference type="GO" id="GO:0032264">
    <property type="term" value="P:IMP salvage"/>
    <property type="evidence" value="ECO:0007669"/>
    <property type="project" value="UniProtKB-UniPathway"/>
</dbReference>
<feature type="region of interest" description="Disordered" evidence="11">
    <location>
        <begin position="89"/>
        <end position="108"/>
    </location>
</feature>
<dbReference type="InterPro" id="IPR032466">
    <property type="entry name" value="Metal_Hydrolase"/>
</dbReference>
<feature type="region of interest" description="Disordered" evidence="11">
    <location>
        <begin position="47"/>
        <end position="71"/>
    </location>
</feature>
<sequence>MGSDASDPSYKLHLACAALVGASVAAASGYYLHCRSLASQLGSAAAALPPPHHQNPGDAPPPRAAAGSSSLPDLSSLYSVGAAAAAAGGSRGYSVAEEEDDDDGEGGCIGELAADAADCLPVPLGLPRLHVGPDGNKQLVRSSSNRRVGIIKPNSPKSPVASASAFESVEGSEEDDAAQQNGKLDNGYVKINGNIEGEQKGNKVLENGTAVPLAAASLIRSHSISNDLHGVQPDPVAADILRKEPEQESFIKLLTAPHEIPSPDEIEVYKLLQKCLELRDCYLFREEVAPWEKEVINDPCTPKPDPNPFTYIPEPKSEHVFQMVDGVVHVYADKDYTDRLYPVADATTFFTDLHYMLRVISAGNTRTVCHNRLNLLEHKFKFHLMLNADREFLAQKTAPHRDFYNVRKVDTHVHHSACMNQKHLLRFIKSKLRKEPDEVVIFRDGTYMTLKEVFESLDLTGYDLNVDLLDVHADKSTFHRFDKFNLKYNPCGQSRLREIFLKQDNLIQGRFLAELTKQVFSDLTASKYQMAEYRISIYGRKQSEWDNLASWIVNNELSSENVVWLVQIPRLYNVYKEMGIVTSFQTLLDNIFLPLFEVTIDPASHPQLHVFLKQVVGLDLVDDESKPERRPTKHMPTPEQWTNVFNPAFSYYAYYCYANLYTLNKLRESKGMTTIKFRPHAGEAGDIDHLAATFLLCHNISHGINLRKSPVLQYLYYLGQIGLAMSPLSNNSLFLDYHRNPFPMFFQRGLNVSLSTDDPLQIHLTKEPLVEEYSIAASVLPLSLLSPCSSYANTNAHWIGKNYYKRGPTGNDIHKTNVPHIRIQFRDLIWRDEMRLVYQNNVILPDEVDQ</sequence>
<dbReference type="PANTHER" id="PTHR11359">
    <property type="entry name" value="AMP DEAMINASE"/>
    <property type="match status" value="1"/>
</dbReference>
<dbReference type="NCBIfam" id="TIGR01429">
    <property type="entry name" value="AMP_deaminase"/>
    <property type="match status" value="1"/>
</dbReference>
<dbReference type="AlphaFoldDB" id="A0A0D9WFG3"/>
<evidence type="ECO:0000256" key="7">
    <source>
        <dbReference type="ARBA" id="ARBA00023080"/>
    </source>
</evidence>
<feature type="region of interest" description="Disordered" evidence="11">
    <location>
        <begin position="148"/>
        <end position="185"/>
    </location>
</feature>
<evidence type="ECO:0000256" key="5">
    <source>
        <dbReference type="ARBA" id="ARBA00022801"/>
    </source>
</evidence>
<comment type="similarity">
    <text evidence="2">Belongs to the metallo-dependent hydrolases superfamily. Adenosine and AMP deaminases family.</text>
</comment>
<feature type="binding site" evidence="9">
    <location>
        <begin position="758"/>
        <end position="761"/>
    </location>
    <ligand>
        <name>substrate</name>
    </ligand>
</feature>
<dbReference type="Gene3D" id="3.20.20.140">
    <property type="entry name" value="Metal-dependent hydrolases"/>
    <property type="match status" value="1"/>
</dbReference>
<dbReference type="GO" id="GO:0046872">
    <property type="term" value="F:metal ion binding"/>
    <property type="evidence" value="ECO:0007669"/>
    <property type="project" value="UniProtKB-KW"/>
</dbReference>
<evidence type="ECO:0000256" key="6">
    <source>
        <dbReference type="ARBA" id="ARBA00022833"/>
    </source>
</evidence>
<dbReference type="UniPathway" id="UPA00591">
    <property type="reaction ID" value="UER00663"/>
</dbReference>
<organism evidence="12 13">
    <name type="scientific">Leersia perrieri</name>
    <dbReference type="NCBI Taxonomy" id="77586"/>
    <lineage>
        <taxon>Eukaryota</taxon>
        <taxon>Viridiplantae</taxon>
        <taxon>Streptophyta</taxon>
        <taxon>Embryophyta</taxon>
        <taxon>Tracheophyta</taxon>
        <taxon>Spermatophyta</taxon>
        <taxon>Magnoliopsida</taxon>
        <taxon>Liliopsida</taxon>
        <taxon>Poales</taxon>
        <taxon>Poaceae</taxon>
        <taxon>BOP clade</taxon>
        <taxon>Oryzoideae</taxon>
        <taxon>Oryzeae</taxon>
        <taxon>Oryzinae</taxon>
        <taxon>Leersia</taxon>
    </lineage>
</organism>
<dbReference type="Gene3D" id="4.10.800.20">
    <property type="match status" value="1"/>
</dbReference>
<feature type="binding site" evidence="10">
    <location>
        <position position="414"/>
    </location>
    <ligand>
        <name>Zn(2+)</name>
        <dbReference type="ChEBI" id="CHEBI:29105"/>
        <note>catalytic</note>
    </ligand>
</feature>
<reference evidence="13" key="2">
    <citation type="submission" date="2013-12" db="EMBL/GenBank/DDBJ databases">
        <authorList>
            <person name="Yu Y."/>
            <person name="Lee S."/>
            <person name="de Baynast K."/>
            <person name="Wissotski M."/>
            <person name="Liu L."/>
            <person name="Talag J."/>
            <person name="Goicoechea J."/>
            <person name="Angelova A."/>
            <person name="Jetty R."/>
            <person name="Kudrna D."/>
            <person name="Golser W."/>
            <person name="Rivera L."/>
            <person name="Zhang J."/>
            <person name="Wing R."/>
        </authorList>
    </citation>
    <scope>NUCLEOTIDE SEQUENCE</scope>
</reference>
<dbReference type="Pfam" id="PF19326">
    <property type="entry name" value="AMP_deaminase"/>
    <property type="match status" value="1"/>
</dbReference>
<feature type="binding site" evidence="10">
    <location>
        <position position="412"/>
    </location>
    <ligand>
        <name>Zn(2+)</name>
        <dbReference type="ChEBI" id="CHEBI:29105"/>
        <note>catalytic</note>
    </ligand>
</feature>
<feature type="binding site" evidence="10">
    <location>
        <position position="680"/>
    </location>
    <ligand>
        <name>Zn(2+)</name>
        <dbReference type="ChEBI" id="CHEBI:29105"/>
        <note>catalytic</note>
    </ligand>
</feature>
<evidence type="ECO:0000256" key="2">
    <source>
        <dbReference type="ARBA" id="ARBA00006676"/>
    </source>
</evidence>
<evidence type="ECO:0000256" key="3">
    <source>
        <dbReference type="ARBA" id="ARBA00012775"/>
    </source>
</evidence>
<keyword evidence="7" id="KW-0546">Nucleotide metabolism</keyword>
<name>A0A0D9WFG3_9ORYZ</name>
<proteinExistence type="inferred from homology"/>
<evidence type="ECO:0000256" key="8">
    <source>
        <dbReference type="PIRSR" id="PIRSR606329-1"/>
    </source>
</evidence>